<feature type="transmembrane region" description="Helical" evidence="7">
    <location>
        <begin position="161"/>
        <end position="181"/>
    </location>
</feature>
<dbReference type="EMBL" id="CP123584">
    <property type="protein sequence ID" value="WZK90448.1"/>
    <property type="molecule type" value="Genomic_DNA"/>
</dbReference>
<proteinExistence type="inferred from homology"/>
<evidence type="ECO:0000313" key="10">
    <source>
        <dbReference type="Proteomes" id="UP001623232"/>
    </source>
</evidence>
<dbReference type="RefSeq" id="WP_406649222.1">
    <property type="nucleotide sequence ID" value="NZ_CP123584.1"/>
</dbReference>
<comment type="similarity">
    <text evidence="2 7">Belongs to the UPF0056 (MarC) family.</text>
</comment>
<dbReference type="Pfam" id="PF01914">
    <property type="entry name" value="MarC"/>
    <property type="match status" value="1"/>
</dbReference>
<feature type="signal peptide" evidence="8">
    <location>
        <begin position="1"/>
        <end position="34"/>
    </location>
</feature>
<protein>
    <recommendedName>
        <fullName evidence="7">UPF0056 membrane protein</fullName>
    </recommendedName>
</protein>
<keyword evidence="5 7" id="KW-1133">Transmembrane helix</keyword>
<feature type="transmembrane region" description="Helical" evidence="7">
    <location>
        <begin position="112"/>
        <end position="130"/>
    </location>
</feature>
<feature type="transmembrane region" description="Helical" evidence="7">
    <location>
        <begin position="212"/>
        <end position="239"/>
    </location>
</feature>
<dbReference type="PANTHER" id="PTHR33508">
    <property type="entry name" value="UPF0056 MEMBRANE PROTEIN YHCE"/>
    <property type="match status" value="1"/>
</dbReference>
<name>A0ABZ2XXQ5_9RHOB</name>
<keyword evidence="6 7" id="KW-0472">Membrane</keyword>
<dbReference type="InterPro" id="IPR002771">
    <property type="entry name" value="Multi_antbiot-R_MarC"/>
</dbReference>
<evidence type="ECO:0000256" key="8">
    <source>
        <dbReference type="SAM" id="SignalP"/>
    </source>
</evidence>
<evidence type="ECO:0000256" key="3">
    <source>
        <dbReference type="ARBA" id="ARBA00022475"/>
    </source>
</evidence>
<feature type="transmembrane region" description="Helical" evidence="7">
    <location>
        <begin position="88"/>
        <end position="106"/>
    </location>
</feature>
<evidence type="ECO:0000256" key="7">
    <source>
        <dbReference type="RuleBase" id="RU362048"/>
    </source>
</evidence>
<evidence type="ECO:0000256" key="5">
    <source>
        <dbReference type="ARBA" id="ARBA00022989"/>
    </source>
</evidence>
<evidence type="ECO:0000256" key="6">
    <source>
        <dbReference type="ARBA" id="ARBA00023136"/>
    </source>
</evidence>
<dbReference type="Proteomes" id="UP001623232">
    <property type="component" value="Chromosome"/>
</dbReference>
<evidence type="ECO:0000256" key="4">
    <source>
        <dbReference type="ARBA" id="ARBA00022692"/>
    </source>
</evidence>
<keyword evidence="3" id="KW-1003">Cell membrane</keyword>
<keyword evidence="10" id="KW-1185">Reference proteome</keyword>
<accession>A0ABZ2XXQ5</accession>
<comment type="subcellular location">
    <subcellularLocation>
        <location evidence="1 7">Cell membrane</location>
        <topology evidence="1 7">Multi-pass membrane protein</topology>
    </subcellularLocation>
</comment>
<dbReference type="PANTHER" id="PTHR33508:SF1">
    <property type="entry name" value="UPF0056 MEMBRANE PROTEIN YHCE"/>
    <property type="match status" value="1"/>
</dbReference>
<reference evidence="9 10" key="1">
    <citation type="submission" date="2023-04" db="EMBL/GenBank/DDBJ databases">
        <title>Complete genome sequence of Alisedimentitalea scapharcae.</title>
        <authorList>
            <person name="Rong J.-C."/>
            <person name="Yi M.-L."/>
            <person name="Zhao Q."/>
        </authorList>
    </citation>
    <scope>NUCLEOTIDE SEQUENCE [LARGE SCALE GENOMIC DNA]</scope>
    <source>
        <strain evidence="9 10">KCTC 42119</strain>
    </source>
</reference>
<organism evidence="9 10">
    <name type="scientific">Aliisedimentitalea scapharcae</name>
    <dbReference type="NCBI Taxonomy" id="1524259"/>
    <lineage>
        <taxon>Bacteria</taxon>
        <taxon>Pseudomonadati</taxon>
        <taxon>Pseudomonadota</taxon>
        <taxon>Alphaproteobacteria</taxon>
        <taxon>Rhodobacterales</taxon>
        <taxon>Roseobacteraceae</taxon>
        <taxon>Aliisedimentitalea</taxon>
    </lineage>
</organism>
<feature type="transmembrane region" description="Helical" evidence="7">
    <location>
        <begin position="44"/>
        <end position="67"/>
    </location>
</feature>
<keyword evidence="4 7" id="KW-0812">Transmembrane</keyword>
<feature type="transmembrane region" description="Helical" evidence="7">
    <location>
        <begin position="187"/>
        <end position="205"/>
    </location>
</feature>
<evidence type="ECO:0000256" key="2">
    <source>
        <dbReference type="ARBA" id="ARBA00009784"/>
    </source>
</evidence>
<keyword evidence="8" id="KW-0732">Signal</keyword>
<gene>
    <name evidence="9" type="ORF">QEZ52_07865</name>
</gene>
<evidence type="ECO:0000256" key="1">
    <source>
        <dbReference type="ARBA" id="ARBA00004651"/>
    </source>
</evidence>
<evidence type="ECO:0000313" key="9">
    <source>
        <dbReference type="EMBL" id="WZK90448.1"/>
    </source>
</evidence>
<sequence length="249" mass="26333">MFVFHRAKSVLSVSASTASLSFMFLGMMTTRAAAQSEIPVTGDTIYFPIPHIVTFLFLMLGPTKIIGPFVKMTEGADRALEKKIARNAILFSGSALLIAGLLGEMILAKHSVPLPVLALSAGVILFLVAIQDTVRQFSFSTHGSTAEAKAEPSVKLALDPLAFPVIVTPYGIAALIVFLSFSPDVESQLQIGSILVAILLLNFLAMLFARKVLAALGIVLAILGSVLSVVQVALGLQIIRQSLLAMGAL</sequence>
<feature type="chain" id="PRO_5045428201" description="UPF0056 membrane protein" evidence="8">
    <location>
        <begin position="35"/>
        <end position="249"/>
    </location>
</feature>